<feature type="transmembrane region" description="Helical" evidence="1">
    <location>
        <begin position="97"/>
        <end position="129"/>
    </location>
</feature>
<name>A0A511N3H7_DEIC1</name>
<accession>A0A511N3H7</accession>
<dbReference type="Proteomes" id="UP000321306">
    <property type="component" value="Unassembled WGS sequence"/>
</dbReference>
<feature type="transmembrane region" description="Helical" evidence="1">
    <location>
        <begin position="57"/>
        <end position="77"/>
    </location>
</feature>
<dbReference type="EMBL" id="BJXB01000010">
    <property type="protein sequence ID" value="GEM46941.1"/>
    <property type="molecule type" value="Genomic_DNA"/>
</dbReference>
<organism evidence="2 3">
    <name type="scientific">Deinococcus cellulosilyticus (strain DSM 18568 / NBRC 106333 / KACC 11606 / 5516J-15)</name>
    <dbReference type="NCBI Taxonomy" id="1223518"/>
    <lineage>
        <taxon>Bacteria</taxon>
        <taxon>Thermotogati</taxon>
        <taxon>Deinococcota</taxon>
        <taxon>Deinococci</taxon>
        <taxon>Deinococcales</taxon>
        <taxon>Deinococcaceae</taxon>
        <taxon>Deinococcus</taxon>
    </lineage>
</organism>
<reference evidence="2 3" key="1">
    <citation type="submission" date="2019-07" db="EMBL/GenBank/DDBJ databases">
        <title>Whole genome shotgun sequence of Deinococcus cellulosilyticus NBRC 106333.</title>
        <authorList>
            <person name="Hosoyama A."/>
            <person name="Uohara A."/>
            <person name="Ohji S."/>
            <person name="Ichikawa N."/>
        </authorList>
    </citation>
    <scope>NUCLEOTIDE SEQUENCE [LARGE SCALE GENOMIC DNA]</scope>
    <source>
        <strain evidence="2 3">NBRC 106333</strain>
    </source>
</reference>
<keyword evidence="3" id="KW-1185">Reference proteome</keyword>
<sequence>MLDMKWQGVLPFVAKLVGSDSEFIGYLVHLGIAAIIGLIFGLIYGPAQTLGVALRSGTLYGIIWWVLGPQILVPLWLGFPLPATPAAWIQNAFSASMVWSLIGHILYGVISSLLGQILQGVVGGLFLGLKERARA</sequence>
<proteinExistence type="predicted"/>
<gene>
    <name evidence="2" type="ORF">DC3_25760</name>
</gene>
<protein>
    <recommendedName>
        <fullName evidence="4">DUF1440 domain-containing protein</fullName>
    </recommendedName>
</protein>
<keyword evidence="1" id="KW-1133">Transmembrane helix</keyword>
<keyword evidence="1" id="KW-0472">Membrane</keyword>
<evidence type="ECO:0000256" key="1">
    <source>
        <dbReference type="SAM" id="Phobius"/>
    </source>
</evidence>
<evidence type="ECO:0000313" key="3">
    <source>
        <dbReference type="Proteomes" id="UP000321306"/>
    </source>
</evidence>
<comment type="caution">
    <text evidence="2">The sequence shown here is derived from an EMBL/GenBank/DDBJ whole genome shotgun (WGS) entry which is preliminary data.</text>
</comment>
<evidence type="ECO:0008006" key="4">
    <source>
        <dbReference type="Google" id="ProtNLM"/>
    </source>
</evidence>
<feature type="transmembrane region" description="Helical" evidence="1">
    <location>
        <begin position="23"/>
        <end position="45"/>
    </location>
</feature>
<evidence type="ECO:0000313" key="2">
    <source>
        <dbReference type="EMBL" id="GEM46941.1"/>
    </source>
</evidence>
<dbReference type="AlphaFoldDB" id="A0A511N3H7"/>
<keyword evidence="1" id="KW-0812">Transmembrane</keyword>